<dbReference type="PANTHER" id="PTHR38471">
    <property type="entry name" value="FOUR HELIX BUNDLE PROTEIN"/>
    <property type="match status" value="1"/>
</dbReference>
<sequence length="119" mass="13584">MSFRFLNFKVYIDSLNLHREIVKLTRKFPREFYYLKDQIRRSSLSIVLNIAEGSAKKSDKDFNRYLENSMGSANETASALNVAFSSGLIPEFSYKKLLSLCEEVVNQLGGFSKKLKVGS</sequence>
<gene>
    <name evidence="1" type="ORF">UU03_C0004G0029</name>
</gene>
<protein>
    <submittedName>
        <fullName evidence="1">23S rRNA gene intervening protein</fullName>
    </submittedName>
</protein>
<comment type="caution">
    <text evidence="1">The sequence shown here is derived from an EMBL/GenBank/DDBJ whole genome shotgun (WGS) entry which is preliminary data.</text>
</comment>
<proteinExistence type="predicted"/>
<evidence type="ECO:0000313" key="2">
    <source>
        <dbReference type="Proteomes" id="UP000034613"/>
    </source>
</evidence>
<dbReference type="SUPFAM" id="SSF158446">
    <property type="entry name" value="IVS-encoded protein-like"/>
    <property type="match status" value="1"/>
</dbReference>
<dbReference type="CDD" id="cd16377">
    <property type="entry name" value="23S_rRNA_IVP_like"/>
    <property type="match status" value="1"/>
</dbReference>
<dbReference type="Proteomes" id="UP000034613">
    <property type="component" value="Unassembled WGS sequence"/>
</dbReference>
<evidence type="ECO:0000313" key="1">
    <source>
        <dbReference type="EMBL" id="KKR63457.1"/>
    </source>
</evidence>
<dbReference type="InterPro" id="IPR036583">
    <property type="entry name" value="23S_rRNA_IVS_sf"/>
</dbReference>
<dbReference type="Gene3D" id="1.20.1440.60">
    <property type="entry name" value="23S rRNA-intervening sequence"/>
    <property type="match status" value="1"/>
</dbReference>
<organism evidence="1 2">
    <name type="scientific">Candidatus Woesebacteria bacterium GW2011_GWA1_40_45</name>
    <dbReference type="NCBI Taxonomy" id="1618554"/>
    <lineage>
        <taxon>Bacteria</taxon>
        <taxon>Candidatus Woeseibacteriota</taxon>
    </lineage>
</organism>
<dbReference type="NCBIfam" id="TIGR02436">
    <property type="entry name" value="four helix bundle protein"/>
    <property type="match status" value="1"/>
</dbReference>
<dbReference type="Pfam" id="PF05635">
    <property type="entry name" value="23S_rRNA_IVP"/>
    <property type="match status" value="1"/>
</dbReference>
<dbReference type="InterPro" id="IPR012657">
    <property type="entry name" value="23S_rRNA-intervening_sequence"/>
</dbReference>
<reference evidence="1 2" key="1">
    <citation type="journal article" date="2015" name="Nature">
        <title>rRNA introns, odd ribosomes, and small enigmatic genomes across a large radiation of phyla.</title>
        <authorList>
            <person name="Brown C.T."/>
            <person name="Hug L.A."/>
            <person name="Thomas B.C."/>
            <person name="Sharon I."/>
            <person name="Castelle C.J."/>
            <person name="Singh A."/>
            <person name="Wilkins M.J."/>
            <person name="Williams K.H."/>
            <person name="Banfield J.F."/>
        </authorList>
    </citation>
    <scope>NUCLEOTIDE SEQUENCE [LARGE SCALE GENOMIC DNA]</scope>
</reference>
<name>A0A0G0VKZ8_9BACT</name>
<dbReference type="PANTHER" id="PTHR38471:SF2">
    <property type="entry name" value="FOUR HELIX BUNDLE PROTEIN"/>
    <property type="match status" value="1"/>
</dbReference>
<accession>A0A0G0VKZ8</accession>
<dbReference type="AlphaFoldDB" id="A0A0G0VKZ8"/>
<dbReference type="EMBL" id="LBZB01000004">
    <property type="protein sequence ID" value="KKR63457.1"/>
    <property type="molecule type" value="Genomic_DNA"/>
</dbReference>